<dbReference type="AlphaFoldDB" id="A0A5C1QM08"/>
<feature type="transmembrane region" description="Helical" evidence="1">
    <location>
        <begin position="355"/>
        <end position="377"/>
    </location>
</feature>
<sequence length="383" mass="40956">MAQAILLSAAVFSFPIGIHIFRLSFPFLRKINPIVSAYIFGLILVNSGIIGEEAFPILDLIATITVALSIPLMLFSVNIRTWFKESGKTGAAMGLAAVSIALTLFIGSFFFKQKLSDFPRISGMLVGVYTGGTPNLAALRAALSVPADLYLAVHASDILLSALYLMFIMTIARKVFSPFMKTETHEDMSYAAIMESDQEFTALGTLFSKGTVLPLLAALGLAVVIFAIAGATTLLVPPDSQTLAVILVITTLSLGASNFKKVRNIKKTFALGEYFILVFSASTGAMGNFSRILSSTPIVFIFVAFALFVSLIIHMLLCRFFKIDVDTMLIASTAAICSPPFVGVAALSLKRPSLVAPGITAGLMGYALGNYLGVLVFKLFSLL</sequence>
<protein>
    <submittedName>
        <fullName evidence="2">DUF819 family protein</fullName>
    </submittedName>
</protein>
<feature type="transmembrane region" description="Helical" evidence="1">
    <location>
        <begin position="212"/>
        <end position="236"/>
    </location>
</feature>
<dbReference type="Pfam" id="PF05684">
    <property type="entry name" value="DUF819"/>
    <property type="match status" value="1"/>
</dbReference>
<feature type="transmembrane region" description="Helical" evidence="1">
    <location>
        <begin position="298"/>
        <end position="317"/>
    </location>
</feature>
<feature type="transmembrane region" description="Helical" evidence="1">
    <location>
        <begin position="242"/>
        <end position="259"/>
    </location>
</feature>
<dbReference type="InterPro" id="IPR008537">
    <property type="entry name" value="DUF819"/>
</dbReference>
<gene>
    <name evidence="2" type="ORF">EXM22_04000</name>
</gene>
<reference evidence="2 3" key="1">
    <citation type="submission" date="2019-02" db="EMBL/GenBank/DDBJ databases">
        <title>Complete Genome Sequence and Methylome Analysis of free living Spirochaetas.</title>
        <authorList>
            <person name="Fomenkov A."/>
            <person name="Dubinina G."/>
            <person name="Leshcheva N."/>
            <person name="Mikheeva N."/>
            <person name="Grabovich M."/>
            <person name="Vincze T."/>
            <person name="Roberts R.J."/>
        </authorList>
    </citation>
    <scope>NUCLEOTIDE SEQUENCE [LARGE SCALE GENOMIC DNA]</scope>
    <source>
        <strain evidence="2 3">K2</strain>
    </source>
</reference>
<accession>A0A5C1QM08</accession>
<feature type="transmembrane region" description="Helical" evidence="1">
    <location>
        <begin position="91"/>
        <end position="111"/>
    </location>
</feature>
<feature type="transmembrane region" description="Helical" evidence="1">
    <location>
        <begin position="329"/>
        <end position="349"/>
    </location>
</feature>
<feature type="transmembrane region" description="Helical" evidence="1">
    <location>
        <begin position="271"/>
        <end position="292"/>
    </location>
</feature>
<feature type="transmembrane region" description="Helical" evidence="1">
    <location>
        <begin position="31"/>
        <end position="50"/>
    </location>
</feature>
<keyword evidence="1" id="KW-1133">Transmembrane helix</keyword>
<proteinExistence type="predicted"/>
<keyword evidence="3" id="KW-1185">Reference proteome</keyword>
<dbReference type="OrthoDB" id="653763at2"/>
<dbReference type="RefSeq" id="WP_149485274.1">
    <property type="nucleotide sequence ID" value="NZ_CP036150.1"/>
</dbReference>
<feature type="transmembrane region" description="Helical" evidence="1">
    <location>
        <begin position="57"/>
        <end position="79"/>
    </location>
</feature>
<feature type="transmembrane region" description="Helical" evidence="1">
    <location>
        <begin position="5"/>
        <end position="25"/>
    </location>
</feature>
<name>A0A5C1QM08_9SPIO</name>
<dbReference type="EMBL" id="CP036150">
    <property type="protein sequence ID" value="QEN07192.1"/>
    <property type="molecule type" value="Genomic_DNA"/>
</dbReference>
<dbReference type="Proteomes" id="UP000324209">
    <property type="component" value="Chromosome"/>
</dbReference>
<feature type="transmembrane region" description="Helical" evidence="1">
    <location>
        <begin position="123"/>
        <end position="143"/>
    </location>
</feature>
<keyword evidence="1" id="KW-0472">Membrane</keyword>
<feature type="transmembrane region" description="Helical" evidence="1">
    <location>
        <begin position="149"/>
        <end position="172"/>
    </location>
</feature>
<evidence type="ECO:0000256" key="1">
    <source>
        <dbReference type="SAM" id="Phobius"/>
    </source>
</evidence>
<dbReference type="KEGG" id="ock:EXM22_04000"/>
<evidence type="ECO:0000313" key="2">
    <source>
        <dbReference type="EMBL" id="QEN07192.1"/>
    </source>
</evidence>
<keyword evidence="1" id="KW-0812">Transmembrane</keyword>
<organism evidence="2 3">
    <name type="scientific">Oceanispirochaeta crateris</name>
    <dbReference type="NCBI Taxonomy" id="2518645"/>
    <lineage>
        <taxon>Bacteria</taxon>
        <taxon>Pseudomonadati</taxon>
        <taxon>Spirochaetota</taxon>
        <taxon>Spirochaetia</taxon>
        <taxon>Spirochaetales</taxon>
        <taxon>Spirochaetaceae</taxon>
        <taxon>Oceanispirochaeta</taxon>
    </lineage>
</organism>
<evidence type="ECO:0000313" key="3">
    <source>
        <dbReference type="Proteomes" id="UP000324209"/>
    </source>
</evidence>
<dbReference type="PANTHER" id="PTHR34289">
    <property type="entry name" value="PROTEIN, PUTATIVE (DUF819)-RELATED"/>
    <property type="match status" value="1"/>
</dbReference>
<dbReference type="PANTHER" id="PTHR34289:SF8">
    <property type="entry name" value="DUF819 DOMAIN-CONTAINING PROTEIN"/>
    <property type="match status" value="1"/>
</dbReference>